<sequence>MQVADQESSRRQTDHAVRLTQCASATNRFHKDFTENQFGHVCSVCVCDLLWCLRDLNNGNEQVTSASDALEVEDPHREETRPETALASPKSGEPKTPKQKSSSKVKRVPNFARLHATEFNKMKSVADCVARRNILGNVDGASGADSGDSAFADEDEYRA</sequence>
<organism evidence="2 3">
    <name type="scientific">Amblyomma americanum</name>
    <name type="common">Lone star tick</name>
    <dbReference type="NCBI Taxonomy" id="6943"/>
    <lineage>
        <taxon>Eukaryota</taxon>
        <taxon>Metazoa</taxon>
        <taxon>Ecdysozoa</taxon>
        <taxon>Arthropoda</taxon>
        <taxon>Chelicerata</taxon>
        <taxon>Arachnida</taxon>
        <taxon>Acari</taxon>
        <taxon>Parasitiformes</taxon>
        <taxon>Ixodida</taxon>
        <taxon>Ixodoidea</taxon>
        <taxon>Ixodidae</taxon>
        <taxon>Amblyomminae</taxon>
        <taxon>Amblyomma</taxon>
    </lineage>
</organism>
<keyword evidence="3" id="KW-1185">Reference proteome</keyword>
<name>A0AAQ4ETL5_AMBAM</name>
<evidence type="ECO:0000313" key="2">
    <source>
        <dbReference type="EMBL" id="KAK8778139.1"/>
    </source>
</evidence>
<dbReference type="Proteomes" id="UP001321473">
    <property type="component" value="Unassembled WGS sequence"/>
</dbReference>
<comment type="caution">
    <text evidence="2">The sequence shown here is derived from an EMBL/GenBank/DDBJ whole genome shotgun (WGS) entry which is preliminary data.</text>
</comment>
<reference evidence="2 3" key="1">
    <citation type="journal article" date="2023" name="Arcadia Sci">
        <title>De novo assembly of a long-read Amblyomma americanum tick genome.</title>
        <authorList>
            <person name="Chou S."/>
            <person name="Poskanzer K.E."/>
            <person name="Rollins M."/>
            <person name="Thuy-Boun P.S."/>
        </authorList>
    </citation>
    <scope>NUCLEOTIDE SEQUENCE [LARGE SCALE GENOMIC DNA]</scope>
    <source>
        <strain evidence="2">F_SG_1</strain>
        <tissue evidence="2">Salivary glands</tissue>
    </source>
</reference>
<feature type="compositionally biased region" description="Basic and acidic residues" evidence="1">
    <location>
        <begin position="73"/>
        <end position="82"/>
    </location>
</feature>
<dbReference type="EMBL" id="JARKHS020011073">
    <property type="protein sequence ID" value="KAK8778139.1"/>
    <property type="molecule type" value="Genomic_DNA"/>
</dbReference>
<accession>A0AAQ4ETL5</accession>
<dbReference type="AlphaFoldDB" id="A0AAQ4ETL5"/>
<feature type="region of interest" description="Disordered" evidence="1">
    <location>
        <begin position="63"/>
        <end position="109"/>
    </location>
</feature>
<evidence type="ECO:0000313" key="3">
    <source>
        <dbReference type="Proteomes" id="UP001321473"/>
    </source>
</evidence>
<evidence type="ECO:0000256" key="1">
    <source>
        <dbReference type="SAM" id="MobiDB-lite"/>
    </source>
</evidence>
<feature type="region of interest" description="Disordered" evidence="1">
    <location>
        <begin position="137"/>
        <end position="159"/>
    </location>
</feature>
<gene>
    <name evidence="2" type="ORF">V5799_020517</name>
</gene>
<feature type="compositionally biased region" description="Basic residues" evidence="1">
    <location>
        <begin position="97"/>
        <end position="107"/>
    </location>
</feature>
<feature type="compositionally biased region" description="Low complexity" evidence="1">
    <location>
        <begin position="139"/>
        <end position="150"/>
    </location>
</feature>
<proteinExistence type="predicted"/>
<protein>
    <submittedName>
        <fullName evidence="2">Uncharacterized protein</fullName>
    </submittedName>
</protein>